<dbReference type="Proteomes" id="UP000663828">
    <property type="component" value="Unassembled WGS sequence"/>
</dbReference>
<evidence type="ECO:0000256" key="1">
    <source>
        <dbReference type="SAM" id="Coils"/>
    </source>
</evidence>
<dbReference type="PROSITE" id="PS50021">
    <property type="entry name" value="CH"/>
    <property type="match status" value="1"/>
</dbReference>
<dbReference type="GO" id="GO:0051493">
    <property type="term" value="P:regulation of cytoskeleton organization"/>
    <property type="evidence" value="ECO:0007669"/>
    <property type="project" value="TreeGrafter"/>
</dbReference>
<reference evidence="3" key="1">
    <citation type="submission" date="2021-02" db="EMBL/GenBank/DDBJ databases">
        <authorList>
            <person name="Nowell W R."/>
        </authorList>
    </citation>
    <scope>NUCLEOTIDE SEQUENCE</scope>
</reference>
<dbReference type="InterPro" id="IPR052111">
    <property type="entry name" value="Spermatogenesis_Ciliary_MAP"/>
</dbReference>
<feature type="domain" description="Calponin-homology (CH)" evidence="2">
    <location>
        <begin position="21"/>
        <end position="126"/>
    </location>
</feature>
<evidence type="ECO:0000313" key="4">
    <source>
        <dbReference type="Proteomes" id="UP000663828"/>
    </source>
</evidence>
<protein>
    <recommendedName>
        <fullName evidence="2">Calponin-homology (CH) domain-containing protein</fullName>
    </recommendedName>
</protein>
<dbReference type="Gene3D" id="1.10.418.10">
    <property type="entry name" value="Calponin-like domain"/>
    <property type="match status" value="1"/>
</dbReference>
<name>A0A816CF54_ADIRI</name>
<gene>
    <name evidence="3" type="ORF">XAT740_LOCUS50624</name>
</gene>
<dbReference type="AlphaFoldDB" id="A0A816CF54"/>
<dbReference type="InterPro" id="IPR001715">
    <property type="entry name" value="CH_dom"/>
</dbReference>
<keyword evidence="1" id="KW-0175">Coiled coil</keyword>
<dbReference type="InterPro" id="IPR036872">
    <property type="entry name" value="CH_dom_sf"/>
</dbReference>
<dbReference type="EMBL" id="CAJNOR010007820">
    <property type="protein sequence ID" value="CAF1623827.1"/>
    <property type="molecule type" value="Genomic_DNA"/>
</dbReference>
<evidence type="ECO:0000259" key="2">
    <source>
        <dbReference type="PROSITE" id="PS50021"/>
    </source>
</evidence>
<organism evidence="3 4">
    <name type="scientific">Adineta ricciae</name>
    <name type="common">Rotifer</name>
    <dbReference type="NCBI Taxonomy" id="249248"/>
    <lineage>
        <taxon>Eukaryota</taxon>
        <taxon>Metazoa</taxon>
        <taxon>Spiralia</taxon>
        <taxon>Gnathifera</taxon>
        <taxon>Rotifera</taxon>
        <taxon>Eurotatoria</taxon>
        <taxon>Bdelloidea</taxon>
        <taxon>Adinetida</taxon>
        <taxon>Adinetidae</taxon>
        <taxon>Adineta</taxon>
    </lineage>
</organism>
<comment type="caution">
    <text evidence="3">The sequence shown here is derived from an EMBL/GenBank/DDBJ whole genome shotgun (WGS) entry which is preliminary data.</text>
</comment>
<dbReference type="InterPro" id="IPR010441">
    <property type="entry name" value="CH_2"/>
</dbReference>
<feature type="coiled-coil region" evidence="1">
    <location>
        <begin position="206"/>
        <end position="233"/>
    </location>
</feature>
<keyword evidence="4" id="KW-1185">Reference proteome</keyword>
<evidence type="ECO:0000313" key="3">
    <source>
        <dbReference type="EMBL" id="CAF1623827.1"/>
    </source>
</evidence>
<dbReference type="GO" id="GO:0008017">
    <property type="term" value="F:microtubule binding"/>
    <property type="evidence" value="ECO:0007669"/>
    <property type="project" value="TreeGrafter"/>
</dbReference>
<dbReference type="SUPFAM" id="SSF47576">
    <property type="entry name" value="Calponin-homology domain, CH-domain"/>
    <property type="match status" value="1"/>
</dbReference>
<sequence length="237" mass="27662">MKMADLDDDISNENHSGEIYRSSNCDLLTWLRTIPLSHSIHDFDTDFCDGVIIAEIISFFFPEYIDLDLFHSARNMSQRTKNWRLLKCEILPKLGLHAPGTVVHEIIHGDARVIELFLLYLREKIDENLREQGKKVRFPRVRFAPLNVEPIQLPQIMLTTPRIPRRKGIKPVQMNFHEEKEENSSISNGEIVKIKEKEIDLLRGKLDRCEDIIKEKDQRIQQLEHLLAKINTNNSTV</sequence>
<dbReference type="Pfam" id="PF06294">
    <property type="entry name" value="CH_2"/>
    <property type="match status" value="1"/>
</dbReference>
<dbReference type="PANTHER" id="PTHR12509">
    <property type="entry name" value="SPERMATOGENESIS-ASSOCIATED 4-RELATED"/>
    <property type="match status" value="1"/>
</dbReference>
<dbReference type="GO" id="GO:0005930">
    <property type="term" value="C:axoneme"/>
    <property type="evidence" value="ECO:0007669"/>
    <property type="project" value="TreeGrafter"/>
</dbReference>
<proteinExistence type="predicted"/>
<accession>A0A816CF54</accession>